<gene>
    <name evidence="13" type="ORF">WBA_LOCUS291</name>
</gene>
<dbReference type="OrthoDB" id="10256198at2759"/>
<dbReference type="InterPro" id="IPR001017">
    <property type="entry name" value="DH_E1"/>
</dbReference>
<evidence type="ECO:0000256" key="10">
    <source>
        <dbReference type="ARBA" id="ARBA00051231"/>
    </source>
</evidence>
<keyword evidence="3" id="KW-0597">Phosphoprotein</keyword>
<dbReference type="FunFam" id="3.40.50.970:FF:000013">
    <property type="entry name" value="Pyruvate dehydrogenase E1 component subunit alpha"/>
    <property type="match status" value="2"/>
</dbReference>
<comment type="function">
    <text evidence="11">The pyruvate dehydrogenase complex catalyzes the overall conversion of pyruvate to acetyl-CoA and CO(2).</text>
</comment>
<dbReference type="InterPro" id="IPR050642">
    <property type="entry name" value="PDH_E1_Alpha_Subunit"/>
</dbReference>
<dbReference type="Proteomes" id="UP000270924">
    <property type="component" value="Unassembled WGS sequence"/>
</dbReference>
<evidence type="ECO:0000256" key="5">
    <source>
        <dbReference type="ARBA" id="ARBA00022946"/>
    </source>
</evidence>
<dbReference type="SUPFAM" id="SSF52518">
    <property type="entry name" value="Thiamin diphosphate-binding fold (THDP-binding)"/>
    <property type="match status" value="2"/>
</dbReference>
<dbReference type="InParanoid" id="A0A3P7FBS4"/>
<dbReference type="Pfam" id="PF00676">
    <property type="entry name" value="E1_dh"/>
    <property type="match status" value="2"/>
</dbReference>
<dbReference type="GO" id="GO:0004739">
    <property type="term" value="F:pyruvate dehydrogenase (acetyl-transferring) activity"/>
    <property type="evidence" value="ECO:0007669"/>
    <property type="project" value="UniProtKB-UniRule"/>
</dbReference>
<dbReference type="GO" id="GO:0046872">
    <property type="term" value="F:metal ion binding"/>
    <property type="evidence" value="ECO:0007669"/>
    <property type="project" value="UniProtKB-KW"/>
</dbReference>
<feature type="domain" description="Dehydrogenase E1 component" evidence="12">
    <location>
        <begin position="65"/>
        <end position="360"/>
    </location>
</feature>
<sequence>MISVLSRISKTSKLPIQQQSLVALSIRLSSNEASFQTKPYKLHRLESGPSTNISVTRNDALDYYRKMVIIRRMETAAGNLYKERLVRGFCHLYAGQEAIAVGLCASKDNEDAIITSYRCHAWTYLTGSGISQILSELTGRRTGNVYGKGGSMHMYNKNFFGGNGIVGAQQALGAGLAFAHKYNKKKNVSYTLFGDGAANQGQLYEVINMCALWDLPCIFICENNGYGMGTPADRASAVTDYYTRGDYIPGVWADGMDVLAVRETIRWSREYCNAGKGPLMLEFATYRYSGHSMSDPGTSYRTRDEVQQMRKTSDPITGFRDKIIAAGLASEEELKGIDKEAKKEVDAAVNIARTEPPLPPESLYCDIYHNTPPQYVRGVTLDETFVDICHYQKFSMLWHRSFTVQLVRRVSEASFQTQPFKLHRLNSGPPTNVTVSKSDALKMYKQMQVIRKMEQASDLLYKDRKIRGFCHLYAGQEACAVGLYAAKDPDDSIITSYRCHGFTYLVRNSVKEILSELLGRSHGNVNGKGGSMHMYGKNYYGGNGIVGAQQPLGAGIAFAMKYNRKRNVSFTLYGDGAANQGQLFEAANICALWHLPCVFICENNGYGMGTPTSRSSASTNYYTRGDYVPGIWVDAMDVLAVRESIKFARKYCTAGDNCPLFIEFATYRFYGHSVSDPGTSYRTREEVQNIRKTCDPISLLKNRIIASNLATKNELKAIDNDAKNEVDEAVKFATDDPVISTDALVTDIYHNTPPIIVRGHTMDDIKVQPHTRTSEIIKKF</sequence>
<comment type="cofactor">
    <cofactor evidence="1 11">
        <name>thiamine diphosphate</name>
        <dbReference type="ChEBI" id="CHEBI:58937"/>
    </cofactor>
</comment>
<keyword evidence="7 11" id="KW-0786">Thiamine pyrophosphate</keyword>
<dbReference type="InterPro" id="IPR029061">
    <property type="entry name" value="THDP-binding"/>
</dbReference>
<evidence type="ECO:0000256" key="1">
    <source>
        <dbReference type="ARBA" id="ARBA00001964"/>
    </source>
</evidence>
<dbReference type="EMBL" id="UYWW01000034">
    <property type="protein sequence ID" value="VDM06905.1"/>
    <property type="molecule type" value="Genomic_DNA"/>
</dbReference>
<dbReference type="NCBIfam" id="TIGR03182">
    <property type="entry name" value="PDH_E1_alph_y"/>
    <property type="match status" value="1"/>
</dbReference>
<dbReference type="PANTHER" id="PTHR11516:SF60">
    <property type="entry name" value="PYRUVATE DEHYDROGENASE E1 COMPONENT SUBUNIT ALPHA"/>
    <property type="match status" value="1"/>
</dbReference>
<keyword evidence="9 11" id="KW-0670">Pyruvate</keyword>
<dbReference type="GO" id="GO:0006086">
    <property type="term" value="P:pyruvate decarboxylation to acetyl-CoA"/>
    <property type="evidence" value="ECO:0007669"/>
    <property type="project" value="InterPro"/>
</dbReference>
<dbReference type="InterPro" id="IPR017597">
    <property type="entry name" value="Pyrv_DH_E1_asu_subgrp-y"/>
</dbReference>
<protein>
    <recommendedName>
        <fullName evidence="11">Pyruvate dehydrogenase E1 component subunit alpha</fullName>
        <ecNumber evidence="11">1.2.4.1</ecNumber>
    </recommendedName>
</protein>
<comment type="catalytic activity">
    <reaction evidence="10 11">
        <text>N(6)-[(R)-lipoyl]-L-lysyl-[protein] + pyruvate + H(+) = N(6)-[(R)-S(8)-acetyldihydrolipoyl]-L-lysyl-[protein] + CO2</text>
        <dbReference type="Rhea" id="RHEA:19189"/>
        <dbReference type="Rhea" id="RHEA-COMP:10474"/>
        <dbReference type="Rhea" id="RHEA-COMP:10478"/>
        <dbReference type="ChEBI" id="CHEBI:15361"/>
        <dbReference type="ChEBI" id="CHEBI:15378"/>
        <dbReference type="ChEBI" id="CHEBI:16526"/>
        <dbReference type="ChEBI" id="CHEBI:83099"/>
        <dbReference type="ChEBI" id="CHEBI:83111"/>
        <dbReference type="EC" id="1.2.4.1"/>
    </reaction>
</comment>
<evidence type="ECO:0000313" key="14">
    <source>
        <dbReference type="Proteomes" id="UP000270924"/>
    </source>
</evidence>
<dbReference type="EC" id="1.2.4.1" evidence="11"/>
<evidence type="ECO:0000259" key="12">
    <source>
        <dbReference type="Pfam" id="PF00676"/>
    </source>
</evidence>
<keyword evidence="5" id="KW-0809">Transit peptide</keyword>
<feature type="domain" description="Dehydrogenase E1 component" evidence="12">
    <location>
        <begin position="446"/>
        <end position="738"/>
    </location>
</feature>
<evidence type="ECO:0000256" key="2">
    <source>
        <dbReference type="ARBA" id="ARBA00004305"/>
    </source>
</evidence>
<evidence type="ECO:0000256" key="4">
    <source>
        <dbReference type="ARBA" id="ARBA00022723"/>
    </source>
</evidence>
<evidence type="ECO:0000256" key="8">
    <source>
        <dbReference type="ARBA" id="ARBA00023128"/>
    </source>
</evidence>
<dbReference type="OMA" id="VECEAYR"/>
<evidence type="ECO:0000256" key="6">
    <source>
        <dbReference type="ARBA" id="ARBA00023002"/>
    </source>
</evidence>
<name>A0A3P7FBS4_WUCBA</name>
<keyword evidence="4" id="KW-0479">Metal-binding</keyword>
<keyword evidence="14" id="KW-1185">Reference proteome</keyword>
<comment type="subcellular location">
    <subcellularLocation>
        <location evidence="2">Mitochondrion matrix</location>
    </subcellularLocation>
</comment>
<reference evidence="13 14" key="1">
    <citation type="submission" date="2018-11" db="EMBL/GenBank/DDBJ databases">
        <authorList>
            <consortium name="Pathogen Informatics"/>
        </authorList>
    </citation>
    <scope>NUCLEOTIDE SEQUENCE [LARGE SCALE GENOMIC DNA]</scope>
</reference>
<dbReference type="GO" id="GO:0005759">
    <property type="term" value="C:mitochondrial matrix"/>
    <property type="evidence" value="ECO:0007669"/>
    <property type="project" value="UniProtKB-SubCell"/>
</dbReference>
<evidence type="ECO:0000256" key="9">
    <source>
        <dbReference type="ARBA" id="ARBA00023317"/>
    </source>
</evidence>
<evidence type="ECO:0000313" key="13">
    <source>
        <dbReference type="EMBL" id="VDM06905.1"/>
    </source>
</evidence>
<dbReference type="Gene3D" id="3.40.50.970">
    <property type="match status" value="2"/>
</dbReference>
<dbReference type="AlphaFoldDB" id="A0A3P7FBS4"/>
<keyword evidence="6 11" id="KW-0560">Oxidoreductase</keyword>
<evidence type="ECO:0000256" key="3">
    <source>
        <dbReference type="ARBA" id="ARBA00022553"/>
    </source>
</evidence>
<accession>A0A3P7FBS4</accession>
<evidence type="ECO:0000256" key="11">
    <source>
        <dbReference type="RuleBase" id="RU361139"/>
    </source>
</evidence>
<organism evidence="13 14">
    <name type="scientific">Wuchereria bancrofti</name>
    <dbReference type="NCBI Taxonomy" id="6293"/>
    <lineage>
        <taxon>Eukaryota</taxon>
        <taxon>Metazoa</taxon>
        <taxon>Ecdysozoa</taxon>
        <taxon>Nematoda</taxon>
        <taxon>Chromadorea</taxon>
        <taxon>Rhabditida</taxon>
        <taxon>Spirurina</taxon>
        <taxon>Spiruromorpha</taxon>
        <taxon>Filarioidea</taxon>
        <taxon>Onchocercidae</taxon>
        <taxon>Wuchereria</taxon>
    </lineage>
</organism>
<dbReference type="CDD" id="cd02000">
    <property type="entry name" value="TPP_E1_PDC_ADC_BCADC"/>
    <property type="match status" value="2"/>
</dbReference>
<keyword evidence="8" id="KW-0496">Mitochondrion</keyword>
<dbReference type="PANTHER" id="PTHR11516">
    <property type="entry name" value="PYRUVATE DEHYDROGENASE E1 COMPONENT, ALPHA SUBUNIT BACTERIAL AND ORGANELLAR"/>
    <property type="match status" value="1"/>
</dbReference>
<evidence type="ECO:0000256" key="7">
    <source>
        <dbReference type="ARBA" id="ARBA00023052"/>
    </source>
</evidence>
<proteinExistence type="predicted"/>